<dbReference type="eggNOG" id="ENOG5031QRH">
    <property type="taxonomic scope" value="Bacteria"/>
</dbReference>
<dbReference type="STRING" id="1379903.ATO8_04776"/>
<dbReference type="EMBL" id="AQQW01000002">
    <property type="protein sequence ID" value="ETW14179.1"/>
    <property type="molecule type" value="Genomic_DNA"/>
</dbReference>
<evidence type="ECO:0000313" key="1">
    <source>
        <dbReference type="EMBL" id="ETW14179.1"/>
    </source>
</evidence>
<dbReference type="Pfam" id="PF22531">
    <property type="entry name" value="DUF7002"/>
    <property type="match status" value="1"/>
</dbReference>
<reference evidence="1 2" key="1">
    <citation type="journal article" date="2014" name="Antonie Van Leeuwenhoek">
        <title>Roseivivax atlanticus sp. nov., isolated from surface seawater of the Atlantic Ocean.</title>
        <authorList>
            <person name="Li G."/>
            <person name="Lai Q."/>
            <person name="Liu X."/>
            <person name="Sun F."/>
            <person name="Shao Z."/>
        </authorList>
    </citation>
    <scope>NUCLEOTIDE SEQUENCE [LARGE SCALE GENOMIC DNA]</scope>
    <source>
        <strain evidence="1 2">22II-s10s</strain>
    </source>
</reference>
<dbReference type="InterPro" id="IPR054271">
    <property type="entry name" value="DUF7002"/>
</dbReference>
<proteinExistence type="predicted"/>
<dbReference type="AlphaFoldDB" id="W4HN89"/>
<name>W4HN89_9RHOB</name>
<comment type="caution">
    <text evidence="1">The sequence shown here is derived from an EMBL/GenBank/DDBJ whole genome shotgun (WGS) entry which is preliminary data.</text>
</comment>
<protein>
    <submittedName>
        <fullName evidence="1">Uncharacterized protein</fullName>
    </submittedName>
</protein>
<evidence type="ECO:0000313" key="2">
    <source>
        <dbReference type="Proteomes" id="UP000019063"/>
    </source>
</evidence>
<gene>
    <name evidence="1" type="ORF">ATO8_04776</name>
</gene>
<dbReference type="Proteomes" id="UP000019063">
    <property type="component" value="Unassembled WGS sequence"/>
</dbReference>
<organism evidence="1 2">
    <name type="scientific">Roseivivax marinus</name>
    <dbReference type="NCBI Taxonomy" id="1379903"/>
    <lineage>
        <taxon>Bacteria</taxon>
        <taxon>Pseudomonadati</taxon>
        <taxon>Pseudomonadota</taxon>
        <taxon>Alphaproteobacteria</taxon>
        <taxon>Rhodobacterales</taxon>
        <taxon>Roseobacteraceae</taxon>
        <taxon>Roseivivax</taxon>
    </lineage>
</organism>
<keyword evidence="2" id="KW-1185">Reference proteome</keyword>
<sequence length="227" mass="24491">MSDRLAGRDRSALLDHLGRRVAHVTAAANLPGIAAHGLLPAAELARLSGRAPADIVLRPERTALRYGASGHTVRLNHQKPILHGLAAANRVVEGHDAASWAEVLDARVFFWPERHLRGPFLASVQRDLETAVIWLDTEAMLDRAGDRLDLSPINSGNFTQGGAHARRGNWLFVPARAGLEAFRRNRQARGLVRAPDAVKEISLRGALAANDLAASRVDSETDGQGAQ</sequence>
<accession>W4HN89</accession>
<dbReference type="RefSeq" id="WP_051487392.1">
    <property type="nucleotide sequence ID" value="NZ_AQQW01000002.1"/>
</dbReference>